<dbReference type="Gene3D" id="2.40.70.10">
    <property type="entry name" value="Acid Proteases"/>
    <property type="match status" value="1"/>
</dbReference>
<keyword evidence="3" id="KW-0732">Signal</keyword>
<sequence length="498" mass="53956">MLIYVVLVAISALAQGRAAPSCQLPTIRLPFGNCSFPATNQGRVYSTGILLGADQSDRFCGMVSTVVNSSLIQTSNTCSDKWLNVTLARVEMTKQQCLSRRGGFLIRDDLPETSSVVRSSLSDLNPGWVNITKNDTNKPFQYAEEIELKIKDNSITMLGGLISQGQQHTMSHIGLAETSTLLQSLKDKGLIAARSWGLDSGSQSVAAPRNGSLVLGGYDASSFDGGWTTFSISRSNLVRKRHCPLQVLITQMSFTVQVGGDKEQTKTPVSGSNALTACIEPYDNQFRFPGPYLDYLKEMLGDEKSLVDPQQQGLYDIEPGLVYESSTDRNISMSFTIANGLSELIVEIPSHELVRPLRGLDTGGRPVVNSSFNEVQVFAQEGILDGPVLGKVFLSQLYLFVDYENSTFSLVQQNTGQFSTDVKSSGSCPSKASLTKTDKGLIAVGVVLGVVLLGLGGYFFHIFWTLPLKSKEFNREQGEVEETDSAPGTPPTGNADVD</sequence>
<keyword evidence="2" id="KW-0812">Transmembrane</keyword>
<evidence type="ECO:0000313" key="5">
    <source>
        <dbReference type="Proteomes" id="UP001187734"/>
    </source>
</evidence>
<name>A0AAE8M0L7_9HYPO</name>
<dbReference type="Proteomes" id="UP001187734">
    <property type="component" value="Unassembled WGS sequence"/>
</dbReference>
<comment type="caution">
    <text evidence="4">The sequence shown here is derived from an EMBL/GenBank/DDBJ whole genome shotgun (WGS) entry which is preliminary data.</text>
</comment>
<reference evidence="4" key="1">
    <citation type="submission" date="2018-03" db="EMBL/GenBank/DDBJ databases">
        <authorList>
            <person name="Guldener U."/>
        </authorList>
    </citation>
    <scope>NUCLEOTIDE SEQUENCE</scope>
</reference>
<keyword evidence="2" id="KW-1133">Transmembrane helix</keyword>
<protein>
    <recommendedName>
        <fullName evidence="6">Peptidase A1 domain-containing protein</fullName>
    </recommendedName>
</protein>
<dbReference type="SUPFAM" id="SSF50630">
    <property type="entry name" value="Acid proteases"/>
    <property type="match status" value="1"/>
</dbReference>
<keyword evidence="5" id="KW-1185">Reference proteome</keyword>
<feature type="chain" id="PRO_5042027562" description="Peptidase A1 domain-containing protein" evidence="3">
    <location>
        <begin position="19"/>
        <end position="498"/>
    </location>
</feature>
<evidence type="ECO:0000313" key="4">
    <source>
        <dbReference type="EMBL" id="SPJ71798.1"/>
    </source>
</evidence>
<evidence type="ECO:0000256" key="2">
    <source>
        <dbReference type="SAM" id="Phobius"/>
    </source>
</evidence>
<dbReference type="InterPro" id="IPR021109">
    <property type="entry name" value="Peptidase_aspartic_dom_sf"/>
</dbReference>
<dbReference type="AlphaFoldDB" id="A0AAE8M0L7"/>
<evidence type="ECO:0000256" key="3">
    <source>
        <dbReference type="SAM" id="SignalP"/>
    </source>
</evidence>
<keyword evidence="2" id="KW-0472">Membrane</keyword>
<proteinExistence type="predicted"/>
<organism evidence="4 5">
    <name type="scientific">Fusarium torulosum</name>
    <dbReference type="NCBI Taxonomy" id="33205"/>
    <lineage>
        <taxon>Eukaryota</taxon>
        <taxon>Fungi</taxon>
        <taxon>Dikarya</taxon>
        <taxon>Ascomycota</taxon>
        <taxon>Pezizomycotina</taxon>
        <taxon>Sordariomycetes</taxon>
        <taxon>Hypocreomycetidae</taxon>
        <taxon>Hypocreales</taxon>
        <taxon>Nectriaceae</taxon>
        <taxon>Fusarium</taxon>
    </lineage>
</organism>
<feature type="signal peptide" evidence="3">
    <location>
        <begin position="1"/>
        <end position="18"/>
    </location>
</feature>
<accession>A0AAE8M0L7</accession>
<evidence type="ECO:0008006" key="6">
    <source>
        <dbReference type="Google" id="ProtNLM"/>
    </source>
</evidence>
<evidence type="ECO:0000256" key="1">
    <source>
        <dbReference type="SAM" id="MobiDB-lite"/>
    </source>
</evidence>
<gene>
    <name evidence="4" type="ORF">FTOL_01526</name>
</gene>
<dbReference type="EMBL" id="ONZP01000046">
    <property type="protein sequence ID" value="SPJ71798.1"/>
    <property type="molecule type" value="Genomic_DNA"/>
</dbReference>
<feature type="region of interest" description="Disordered" evidence="1">
    <location>
        <begin position="475"/>
        <end position="498"/>
    </location>
</feature>
<feature type="transmembrane region" description="Helical" evidence="2">
    <location>
        <begin position="440"/>
        <end position="466"/>
    </location>
</feature>